<accession>A0A285KE79</accession>
<organism evidence="2 3">
    <name type="scientific">Paractinoplanes atraurantiacus</name>
    <dbReference type="NCBI Taxonomy" id="1036182"/>
    <lineage>
        <taxon>Bacteria</taxon>
        <taxon>Bacillati</taxon>
        <taxon>Actinomycetota</taxon>
        <taxon>Actinomycetes</taxon>
        <taxon>Micromonosporales</taxon>
        <taxon>Micromonosporaceae</taxon>
        <taxon>Paractinoplanes</taxon>
    </lineage>
</organism>
<dbReference type="PROSITE" id="PS51257">
    <property type="entry name" value="PROKAR_LIPOPROTEIN"/>
    <property type="match status" value="1"/>
</dbReference>
<feature type="compositionally biased region" description="Low complexity" evidence="1">
    <location>
        <begin position="32"/>
        <end position="50"/>
    </location>
</feature>
<feature type="compositionally biased region" description="Pro residues" evidence="1">
    <location>
        <begin position="51"/>
        <end position="68"/>
    </location>
</feature>
<protein>
    <submittedName>
        <fullName evidence="2">Uncharacterized protein</fullName>
    </submittedName>
</protein>
<evidence type="ECO:0000313" key="2">
    <source>
        <dbReference type="EMBL" id="SNY70934.1"/>
    </source>
</evidence>
<keyword evidence="3" id="KW-1185">Reference proteome</keyword>
<proteinExistence type="predicted"/>
<dbReference type="RefSeq" id="WP_179855647.1">
    <property type="nucleotide sequence ID" value="NZ_OBDY01000038.1"/>
</dbReference>
<feature type="compositionally biased region" description="Low complexity" evidence="1">
    <location>
        <begin position="69"/>
        <end position="87"/>
    </location>
</feature>
<dbReference type="Proteomes" id="UP000219612">
    <property type="component" value="Unassembled WGS sequence"/>
</dbReference>
<evidence type="ECO:0000256" key="1">
    <source>
        <dbReference type="SAM" id="MobiDB-lite"/>
    </source>
</evidence>
<dbReference type="EMBL" id="OBDY01000038">
    <property type="protein sequence ID" value="SNY70934.1"/>
    <property type="molecule type" value="Genomic_DNA"/>
</dbReference>
<evidence type="ECO:0000313" key="3">
    <source>
        <dbReference type="Proteomes" id="UP000219612"/>
    </source>
</evidence>
<dbReference type="AlphaFoldDB" id="A0A285KE79"/>
<sequence>MVKTFGGTAVALSLGIVVLSGCSSDSPPPAAAAPAPAAPLAAATSSVTAAAPPPGTAAPAPVSSPPAPVAGQSTSAAAPTATPSRPAGVHVPNVGGIQPGWVNGKVTGVSGSCLTVKDDTGVTWSLYSAGAVPVTAGTAIRARVNPGPTKINCGKGQPGTLVRAMVAGS</sequence>
<gene>
    <name evidence="2" type="ORF">SAMN05421748_13894</name>
</gene>
<feature type="region of interest" description="Disordered" evidence="1">
    <location>
        <begin position="25"/>
        <end position="91"/>
    </location>
</feature>
<name>A0A285KE79_9ACTN</name>
<reference evidence="2 3" key="1">
    <citation type="submission" date="2017-09" db="EMBL/GenBank/DDBJ databases">
        <authorList>
            <person name="Ehlers B."/>
            <person name="Leendertz F.H."/>
        </authorList>
    </citation>
    <scope>NUCLEOTIDE SEQUENCE [LARGE SCALE GENOMIC DNA]</scope>
    <source>
        <strain evidence="2 3">CGMCC 4.6857</strain>
    </source>
</reference>